<protein>
    <submittedName>
        <fullName evidence="1">Uncharacterized protein</fullName>
    </submittedName>
</protein>
<organism evidence="1">
    <name type="scientific">Podoviridae sp. ctLPy3</name>
    <dbReference type="NCBI Taxonomy" id="2825244"/>
    <lineage>
        <taxon>Viruses</taxon>
        <taxon>Duplodnaviria</taxon>
        <taxon>Heunggongvirae</taxon>
        <taxon>Uroviricota</taxon>
        <taxon>Caudoviricetes</taxon>
    </lineage>
</organism>
<dbReference type="EMBL" id="BK016155">
    <property type="protein sequence ID" value="DAF98810.1"/>
    <property type="molecule type" value="Genomic_DNA"/>
</dbReference>
<name>A0A8S5UWN9_9CAUD</name>
<evidence type="ECO:0000313" key="1">
    <source>
        <dbReference type="EMBL" id="DAF98810.1"/>
    </source>
</evidence>
<reference evidence="1" key="1">
    <citation type="journal article" date="2021" name="Proc. Natl. Acad. Sci. U.S.A.">
        <title>A Catalog of Tens of Thousands of Viruses from Human Metagenomes Reveals Hidden Associations with Chronic Diseases.</title>
        <authorList>
            <person name="Tisza M.J."/>
            <person name="Buck C.B."/>
        </authorList>
    </citation>
    <scope>NUCLEOTIDE SEQUENCE</scope>
    <source>
        <strain evidence="1">CtLPy3</strain>
    </source>
</reference>
<sequence length="35" mass="4085">MFELIIFLLKSTICISSYIKGARFTTNPFHSDNIY</sequence>
<proteinExistence type="predicted"/>
<accession>A0A8S5UWN9</accession>